<keyword evidence="2" id="KW-1185">Reference proteome</keyword>
<dbReference type="Proteomes" id="UP000070501">
    <property type="component" value="Unassembled WGS sequence"/>
</dbReference>
<protein>
    <submittedName>
        <fullName evidence="1">Uncharacterized protein</fullName>
    </submittedName>
</protein>
<dbReference type="AlphaFoldDB" id="A0A136IMY1"/>
<name>A0A136IMY1_9PEZI</name>
<accession>A0A136IMY1</accession>
<dbReference type="InParanoid" id="A0A136IMY1"/>
<reference evidence="2" key="1">
    <citation type="submission" date="2016-02" db="EMBL/GenBank/DDBJ databases">
        <title>Draft genome sequence of Microdochium bolleyi, a fungal endophyte of beachgrass.</title>
        <authorList>
            <consortium name="DOE Joint Genome Institute"/>
            <person name="David A.S."/>
            <person name="May G."/>
            <person name="Haridas S."/>
            <person name="Lim J."/>
            <person name="Wang M."/>
            <person name="Labutti K."/>
            <person name="Lipzen A."/>
            <person name="Barry K."/>
            <person name="Grigoriev I.V."/>
        </authorList>
    </citation>
    <scope>NUCLEOTIDE SEQUENCE [LARGE SCALE GENOMIC DNA]</scope>
    <source>
        <strain evidence="2">J235TASD1</strain>
    </source>
</reference>
<sequence length="288" mass="31858">MTDVESGFRWKCRGDQIAAGARRYMSCFVSEWTDLEVAEDDVLMTTDVLGGVFVRQPRVLKDWRSSQQQEAVGVEQQVGTGYGPARERAEGPRVLQWLREKQAGMELGRAYSHWGRRRRCRGGRVPLSGCQSSGMHGGRTTTGLELAVNGGAAHLTSASWAHWRGSTDREPGTGPVQPRLEQVCPSEQMPHTGLRRRSSQFALSAVKIHIPGSVGKWGNRDKTSAGFTCPAHHHGDGTRVPTMQAVSTPLFDSQMQFWLNRSEDATTGTQILVWWTTVMAPEDTHSIT</sequence>
<gene>
    <name evidence="1" type="ORF">Micbo1qcDRAFT_180186</name>
</gene>
<evidence type="ECO:0000313" key="2">
    <source>
        <dbReference type="Proteomes" id="UP000070501"/>
    </source>
</evidence>
<proteinExistence type="predicted"/>
<dbReference type="EMBL" id="KQ964270">
    <property type="protein sequence ID" value="KXJ86198.1"/>
    <property type="molecule type" value="Genomic_DNA"/>
</dbReference>
<evidence type="ECO:0000313" key="1">
    <source>
        <dbReference type="EMBL" id="KXJ86198.1"/>
    </source>
</evidence>
<organism evidence="1 2">
    <name type="scientific">Microdochium bolleyi</name>
    <dbReference type="NCBI Taxonomy" id="196109"/>
    <lineage>
        <taxon>Eukaryota</taxon>
        <taxon>Fungi</taxon>
        <taxon>Dikarya</taxon>
        <taxon>Ascomycota</taxon>
        <taxon>Pezizomycotina</taxon>
        <taxon>Sordariomycetes</taxon>
        <taxon>Xylariomycetidae</taxon>
        <taxon>Xylariales</taxon>
        <taxon>Microdochiaceae</taxon>
        <taxon>Microdochium</taxon>
    </lineage>
</organism>